<dbReference type="Proteomes" id="UP000069654">
    <property type="component" value="Unassembled WGS sequence"/>
</dbReference>
<reference evidence="7" key="2">
    <citation type="submission" date="2016-02" db="EMBL/GenBank/DDBJ databases">
        <title>Draft genome sequence of five rapidly growing Mycobacterium species.</title>
        <authorList>
            <person name="Katahira K."/>
            <person name="Gotou Y."/>
            <person name="Iida K."/>
            <person name="Ogura Y."/>
            <person name="Hayashi T."/>
        </authorList>
    </citation>
    <scope>NUCLEOTIDE SEQUENCE [LARGE SCALE GENOMIC DNA]</scope>
    <source>
        <strain evidence="7">JCM6362</strain>
    </source>
</reference>
<dbReference type="OrthoDB" id="9804542at2"/>
<protein>
    <submittedName>
        <fullName evidence="6">6-phosphogluconate dehydrogenase</fullName>
    </submittedName>
</protein>
<dbReference type="EMBL" id="BCTB01000003">
    <property type="protein sequence ID" value="GAT13601.1"/>
    <property type="molecule type" value="Genomic_DNA"/>
</dbReference>
<dbReference type="NCBIfam" id="TIGR00872">
    <property type="entry name" value="gnd_rel"/>
    <property type="match status" value="1"/>
</dbReference>
<evidence type="ECO:0000256" key="1">
    <source>
        <dbReference type="ARBA" id="ARBA00008419"/>
    </source>
</evidence>
<dbReference type="InterPro" id="IPR004849">
    <property type="entry name" value="6DGDH_YqeC"/>
</dbReference>
<dbReference type="InterPro" id="IPR008927">
    <property type="entry name" value="6-PGluconate_DH-like_C_sf"/>
</dbReference>
<dbReference type="SUPFAM" id="SSF51735">
    <property type="entry name" value="NAD(P)-binding Rossmann-fold domains"/>
    <property type="match status" value="1"/>
</dbReference>
<evidence type="ECO:0000259" key="5">
    <source>
        <dbReference type="SMART" id="SM01350"/>
    </source>
</evidence>
<dbReference type="GO" id="GO:0050661">
    <property type="term" value="F:NADP binding"/>
    <property type="evidence" value="ECO:0007669"/>
    <property type="project" value="InterPro"/>
</dbReference>
<evidence type="ECO:0000256" key="3">
    <source>
        <dbReference type="ARBA" id="ARBA00023064"/>
    </source>
</evidence>
<evidence type="ECO:0000313" key="6">
    <source>
        <dbReference type="EMBL" id="GAT13601.1"/>
    </source>
</evidence>
<dbReference type="InterPro" id="IPR013328">
    <property type="entry name" value="6PGD_dom2"/>
</dbReference>
<feature type="domain" description="6-phosphogluconate dehydrogenase C-terminal" evidence="5">
    <location>
        <begin position="184"/>
        <end position="338"/>
    </location>
</feature>
<evidence type="ECO:0000313" key="7">
    <source>
        <dbReference type="Proteomes" id="UP000069654"/>
    </source>
</evidence>
<dbReference type="InterPro" id="IPR036291">
    <property type="entry name" value="NAD(P)-bd_dom_sf"/>
</dbReference>
<keyword evidence="2" id="KW-0560">Oxidoreductase</keyword>
<dbReference type="RefSeq" id="WP_003928062.1">
    <property type="nucleotide sequence ID" value="NZ_BCTB01000003.1"/>
</dbReference>
<sequence>MQLGMIGAGRMGSGLVRRLTAREHSCVVYDPDPAAVGRLPDTHVSRAESFAELVQALAIPRIVWVMVPAARTGEVIAELEGLMEFDDVIVDGGNSYYRDAIARSRRLASRGIHYLDVGTSGGVHGADRGFCLMIGGESRIVERLEPIFRALAPGADTATRTPGRTGGITPAEHGYLHCGPAGSGHFVKMVHNGVEYGQMAALAEGMAILRNADVGAETRSVDAETAPLADADCYTYDFDIADILEVWRRGSVVSSWLVDLTAAAVYANPQLDEFSAEVDDSGEGRWAVQTAVDEGVPAPVLTAALYERFASRGEADYSRKALSAMRHAFGGHRRKGAAR</sequence>
<reference evidence="6 7" key="1">
    <citation type="journal article" date="2016" name="Genome Announc.">
        <title>Draft Genome Sequences of Five Rapidly Growing Mycobacterium Species, M. thermoresistibile, M. fortuitum subsp. acetamidolyticum, M. canariasense, M. brisbanense, and M. novocastrense.</title>
        <authorList>
            <person name="Katahira K."/>
            <person name="Ogura Y."/>
            <person name="Gotoh Y."/>
            <person name="Hayashi T."/>
        </authorList>
    </citation>
    <scope>NUCLEOTIDE SEQUENCE [LARGE SCALE GENOMIC DNA]</scope>
    <source>
        <strain evidence="6 7">JCM6362</strain>
    </source>
</reference>
<dbReference type="InterPro" id="IPR006115">
    <property type="entry name" value="6PGDH_NADP-bd"/>
</dbReference>
<name>A0A117ILF4_MYCTH</name>
<dbReference type="GO" id="GO:0006098">
    <property type="term" value="P:pentose-phosphate shunt"/>
    <property type="evidence" value="ECO:0007669"/>
    <property type="project" value="InterPro"/>
</dbReference>
<evidence type="ECO:0000256" key="2">
    <source>
        <dbReference type="ARBA" id="ARBA00023002"/>
    </source>
</evidence>
<gene>
    <name evidence="6" type="ORF">RMCT_0572</name>
</gene>
<dbReference type="OMA" id="PEFYQYD"/>
<accession>A0A117ILF4</accession>
<dbReference type="Gene3D" id="3.40.50.720">
    <property type="entry name" value="NAD(P)-binding Rossmann-like Domain"/>
    <property type="match status" value="1"/>
</dbReference>
<comment type="similarity">
    <text evidence="1">Belongs to the 6-phosphogluconate dehydrogenase family.</text>
</comment>
<dbReference type="PANTHER" id="PTHR11811">
    <property type="entry name" value="6-PHOSPHOGLUCONATE DEHYDROGENASE"/>
    <property type="match status" value="1"/>
</dbReference>
<organism evidence="6 7">
    <name type="scientific">Mycolicibacterium thermoresistibile</name>
    <name type="common">Mycobacterium thermoresistibile</name>
    <dbReference type="NCBI Taxonomy" id="1797"/>
    <lineage>
        <taxon>Bacteria</taxon>
        <taxon>Bacillati</taxon>
        <taxon>Actinomycetota</taxon>
        <taxon>Actinomycetes</taxon>
        <taxon>Mycobacteriales</taxon>
        <taxon>Mycobacteriaceae</taxon>
        <taxon>Mycolicibacterium</taxon>
    </lineage>
</organism>
<dbReference type="AlphaFoldDB" id="A0A117ILF4"/>
<proteinExistence type="inferred from homology"/>
<dbReference type="SMART" id="SM01350">
    <property type="entry name" value="6PGD"/>
    <property type="match status" value="1"/>
</dbReference>
<feature type="active site" evidence="4">
    <location>
        <position position="188"/>
    </location>
</feature>
<dbReference type="GO" id="GO:0019521">
    <property type="term" value="P:D-gluconate metabolic process"/>
    <property type="evidence" value="ECO:0007669"/>
    <property type="project" value="UniProtKB-KW"/>
</dbReference>
<dbReference type="SUPFAM" id="SSF48179">
    <property type="entry name" value="6-phosphogluconate dehydrogenase C-terminal domain-like"/>
    <property type="match status" value="1"/>
</dbReference>
<dbReference type="Pfam" id="PF00393">
    <property type="entry name" value="6PGD"/>
    <property type="match status" value="2"/>
</dbReference>
<comment type="caution">
    <text evidence="6">The sequence shown here is derived from an EMBL/GenBank/DDBJ whole genome shotgun (WGS) entry which is preliminary data.</text>
</comment>
<dbReference type="Gene3D" id="1.10.1040.10">
    <property type="entry name" value="N-(1-d-carboxylethyl)-l-norvaline Dehydrogenase, domain 2"/>
    <property type="match status" value="1"/>
</dbReference>
<dbReference type="InterPro" id="IPR006114">
    <property type="entry name" value="6PGDH_C"/>
</dbReference>
<keyword evidence="3" id="KW-0311">Gluconate utilization</keyword>
<evidence type="ECO:0000256" key="4">
    <source>
        <dbReference type="PIRSR" id="PIRSR000103-1"/>
    </source>
</evidence>
<dbReference type="Pfam" id="PF03446">
    <property type="entry name" value="NAD_binding_2"/>
    <property type="match status" value="1"/>
</dbReference>
<dbReference type="GO" id="GO:0004616">
    <property type="term" value="F:phosphogluconate dehydrogenase (decarboxylating) activity"/>
    <property type="evidence" value="ECO:0007669"/>
    <property type="project" value="InterPro"/>
</dbReference>
<dbReference type="InterPro" id="IPR006183">
    <property type="entry name" value="Pgluconate_DH"/>
</dbReference>
<dbReference type="NCBIfam" id="NF007161">
    <property type="entry name" value="PRK09599.1"/>
    <property type="match status" value="1"/>
</dbReference>
<dbReference type="STRING" id="1797.RMCT_0572"/>